<feature type="domain" description="ER membrane protein complex subunit 7 beta-sandwich" evidence="8">
    <location>
        <begin position="79"/>
        <end position="165"/>
    </location>
</feature>
<dbReference type="GeneID" id="90035485"/>
<keyword evidence="2" id="KW-0812">Transmembrane</keyword>
<proteinExistence type="predicted"/>
<keyword evidence="4" id="KW-1133">Transmembrane helix</keyword>
<evidence type="ECO:0000256" key="7">
    <source>
        <dbReference type="SAM" id="SignalP"/>
    </source>
</evidence>
<evidence type="ECO:0000256" key="4">
    <source>
        <dbReference type="ARBA" id="ARBA00022989"/>
    </source>
</evidence>
<evidence type="ECO:0000256" key="2">
    <source>
        <dbReference type="ARBA" id="ARBA00022692"/>
    </source>
</evidence>
<evidence type="ECO:0000256" key="5">
    <source>
        <dbReference type="ARBA" id="ARBA00023136"/>
    </source>
</evidence>
<keyword evidence="10" id="KW-1185">Reference proteome</keyword>
<feature type="region of interest" description="Disordered" evidence="6">
    <location>
        <begin position="189"/>
        <end position="251"/>
    </location>
</feature>
<keyword evidence="5" id="KW-0472">Membrane</keyword>
<gene>
    <name evidence="9" type="ORF">BZA70DRAFT_184683</name>
</gene>
<name>A0ABR1F4M3_9ASCO</name>
<organism evidence="9 10">
    <name type="scientific">Myxozyma melibiosi</name>
    <dbReference type="NCBI Taxonomy" id="54550"/>
    <lineage>
        <taxon>Eukaryota</taxon>
        <taxon>Fungi</taxon>
        <taxon>Dikarya</taxon>
        <taxon>Ascomycota</taxon>
        <taxon>Saccharomycotina</taxon>
        <taxon>Lipomycetes</taxon>
        <taxon>Lipomycetales</taxon>
        <taxon>Lipomycetaceae</taxon>
        <taxon>Myxozyma</taxon>
    </lineage>
</organism>
<evidence type="ECO:0000256" key="3">
    <source>
        <dbReference type="ARBA" id="ARBA00022729"/>
    </source>
</evidence>
<comment type="subcellular location">
    <subcellularLocation>
        <location evidence="1">Membrane</location>
        <topology evidence="1">Single-pass membrane protein</topology>
    </subcellularLocation>
</comment>
<feature type="compositionally biased region" description="Low complexity" evidence="6">
    <location>
        <begin position="216"/>
        <end position="244"/>
    </location>
</feature>
<evidence type="ECO:0000313" key="10">
    <source>
        <dbReference type="Proteomes" id="UP001498771"/>
    </source>
</evidence>
<protein>
    <recommendedName>
        <fullName evidence="8">ER membrane protein complex subunit 7 beta-sandwich domain-containing protein</fullName>
    </recommendedName>
</protein>
<dbReference type="EMBL" id="JBBJBU010000007">
    <property type="protein sequence ID" value="KAK7204789.1"/>
    <property type="molecule type" value="Genomic_DNA"/>
</dbReference>
<dbReference type="PANTHER" id="PTHR13605">
    <property type="entry name" value="ER MEMBRANE PROTEIN COMPLEX SUBUNIT 7"/>
    <property type="match status" value="1"/>
</dbReference>
<feature type="signal peptide" evidence="7">
    <location>
        <begin position="1"/>
        <end position="19"/>
    </location>
</feature>
<accession>A0ABR1F4M3</accession>
<sequence>MHLQSLILLAAAAAQTVSAYTVRGFLDPTPPSSSSQILPKLSYAPSIEITLRSSTAYHKTFLQSAPVSASSSDAEQLSGFAFVNVSEGSYQLRVNCIEHIFPVLRVDVGENEVEVFLTHPGNDWTVTGARQPYPVELKPVGKAVYYQVREGFNVLKLFKNPMLIISLFTLVMVFVLPKMMENMDPEQLKELQEQQSKSVPPTLTNPMNFDMASYLAGKSSSSSSGESAAGASSSSASGSESAKGQARSRKH</sequence>
<dbReference type="PANTHER" id="PTHR13605:SF4">
    <property type="entry name" value="ER MEMBRANE PROTEIN COMPLEX SUBUNIT 7"/>
    <property type="match status" value="1"/>
</dbReference>
<dbReference type="Proteomes" id="UP001498771">
    <property type="component" value="Unassembled WGS sequence"/>
</dbReference>
<dbReference type="InterPro" id="IPR039163">
    <property type="entry name" value="EMC7"/>
</dbReference>
<comment type="caution">
    <text evidence="9">The sequence shown here is derived from an EMBL/GenBank/DDBJ whole genome shotgun (WGS) entry which is preliminary data.</text>
</comment>
<evidence type="ECO:0000313" key="9">
    <source>
        <dbReference type="EMBL" id="KAK7204789.1"/>
    </source>
</evidence>
<keyword evidence="3 7" id="KW-0732">Signal</keyword>
<feature type="chain" id="PRO_5046147010" description="ER membrane protein complex subunit 7 beta-sandwich domain-containing protein" evidence="7">
    <location>
        <begin position="20"/>
        <end position="251"/>
    </location>
</feature>
<evidence type="ECO:0000259" key="8">
    <source>
        <dbReference type="Pfam" id="PF09430"/>
    </source>
</evidence>
<dbReference type="RefSeq" id="XP_064767822.1">
    <property type="nucleotide sequence ID" value="XM_064909973.1"/>
</dbReference>
<dbReference type="Pfam" id="PF09430">
    <property type="entry name" value="EMC7_beta-sandw"/>
    <property type="match status" value="1"/>
</dbReference>
<reference evidence="9 10" key="1">
    <citation type="submission" date="2024-03" db="EMBL/GenBank/DDBJ databases">
        <title>Genome-scale model development and genomic sequencing of the oleaginous clade Lipomyces.</title>
        <authorList>
            <consortium name="Lawrence Berkeley National Laboratory"/>
            <person name="Czajka J.J."/>
            <person name="Han Y."/>
            <person name="Kim J."/>
            <person name="Mondo S.J."/>
            <person name="Hofstad B.A."/>
            <person name="Robles A."/>
            <person name="Haridas S."/>
            <person name="Riley R."/>
            <person name="LaButti K."/>
            <person name="Pangilinan J."/>
            <person name="Andreopoulos W."/>
            <person name="Lipzen A."/>
            <person name="Yan J."/>
            <person name="Wang M."/>
            <person name="Ng V."/>
            <person name="Grigoriev I.V."/>
            <person name="Spatafora J.W."/>
            <person name="Magnuson J.K."/>
            <person name="Baker S.E."/>
            <person name="Pomraning K.R."/>
        </authorList>
    </citation>
    <scope>NUCLEOTIDE SEQUENCE [LARGE SCALE GENOMIC DNA]</scope>
    <source>
        <strain evidence="9 10">Phaff 52-87</strain>
    </source>
</reference>
<evidence type="ECO:0000256" key="1">
    <source>
        <dbReference type="ARBA" id="ARBA00004167"/>
    </source>
</evidence>
<evidence type="ECO:0000256" key="6">
    <source>
        <dbReference type="SAM" id="MobiDB-lite"/>
    </source>
</evidence>
<dbReference type="InterPro" id="IPR019008">
    <property type="entry name" value="Beta_sandwich_EMC7"/>
</dbReference>